<proteinExistence type="predicted"/>
<dbReference type="EMBL" id="MSDU01000003">
    <property type="protein sequence ID" value="OLN23960.1"/>
    <property type="molecule type" value="Genomic_DNA"/>
</dbReference>
<reference evidence="1 2" key="1">
    <citation type="submission" date="2016-12" db="EMBL/GenBank/DDBJ databases">
        <title>Domibacillus antri genome sequencing.</title>
        <authorList>
            <person name="Verma A."/>
            <person name="Krishnamurthi S."/>
        </authorList>
    </citation>
    <scope>NUCLEOTIDE SEQUENCE [LARGE SCALE GENOMIC DNA]</scope>
    <source>
        <strain evidence="1 2">XD80</strain>
    </source>
</reference>
<protein>
    <submittedName>
        <fullName evidence="1">Uncharacterized protein</fullName>
    </submittedName>
</protein>
<organism evidence="1 2">
    <name type="scientific">Domibacillus antri</name>
    <dbReference type="NCBI Taxonomy" id="1714264"/>
    <lineage>
        <taxon>Bacteria</taxon>
        <taxon>Bacillati</taxon>
        <taxon>Bacillota</taxon>
        <taxon>Bacilli</taxon>
        <taxon>Bacillales</taxon>
        <taxon>Bacillaceae</taxon>
        <taxon>Domibacillus</taxon>
    </lineage>
</organism>
<accession>A0A1Q8Q9E9</accession>
<comment type="caution">
    <text evidence="1">The sequence shown here is derived from an EMBL/GenBank/DDBJ whole genome shotgun (WGS) entry which is preliminary data.</text>
</comment>
<dbReference type="AlphaFoldDB" id="A0A1Q8Q9E9"/>
<name>A0A1Q8Q9E9_9BACI</name>
<gene>
    <name evidence="1" type="ORF">BTO30_00595</name>
</gene>
<sequence>MTIFNITTIETKKVTGFLDSCIKFLCILESGQDLIHSLLSIQEIASSLRLLNLSALFHLFHSYRNPTRL</sequence>
<dbReference type="Proteomes" id="UP000185568">
    <property type="component" value="Unassembled WGS sequence"/>
</dbReference>
<evidence type="ECO:0000313" key="2">
    <source>
        <dbReference type="Proteomes" id="UP000185568"/>
    </source>
</evidence>
<keyword evidence="2" id="KW-1185">Reference proteome</keyword>
<dbReference type="STRING" id="1714264.BTO30_00595"/>
<evidence type="ECO:0000313" key="1">
    <source>
        <dbReference type="EMBL" id="OLN23960.1"/>
    </source>
</evidence>